<dbReference type="EMBL" id="CAEZSR010000029">
    <property type="protein sequence ID" value="CAB4551584.1"/>
    <property type="molecule type" value="Genomic_DNA"/>
</dbReference>
<dbReference type="InterPro" id="IPR013217">
    <property type="entry name" value="Methyltransf_12"/>
</dbReference>
<name>A0A6J6CJX1_9ZZZZ</name>
<dbReference type="InterPro" id="IPR029063">
    <property type="entry name" value="SAM-dependent_MTases_sf"/>
</dbReference>
<sequence>MTAGDYLSINLANWNARVPLHEAGYGLESFREDPTYLSQVVRFDLPRLGDVTGLDAVHLQCHIGTDTISLARLGARTTGLDFSGPALEVARRLAADGGQEVEYVEGDVYGAVEVLGAGRFDLVYTGIGAICWLPDIRRWARVVADLLRPGGRLFIREGHPVVWSLCDPRPDGLLVIEFPYFAVEGGTVFHEADTYVPHDEPVSSPDIVHFNHGLAEIFNALWDAGMQITAFEEHDSLPWNVAGDAMVQGDDGEFRLREQPERLPCSYTLQAVKR</sequence>
<feature type="domain" description="Methyltransferase type 12" evidence="1">
    <location>
        <begin position="58"/>
        <end position="153"/>
    </location>
</feature>
<organism evidence="2">
    <name type="scientific">freshwater metagenome</name>
    <dbReference type="NCBI Taxonomy" id="449393"/>
    <lineage>
        <taxon>unclassified sequences</taxon>
        <taxon>metagenomes</taxon>
        <taxon>ecological metagenomes</taxon>
    </lineage>
</organism>
<gene>
    <name evidence="2" type="ORF">UFOPK1493_01104</name>
</gene>
<evidence type="ECO:0000313" key="2">
    <source>
        <dbReference type="EMBL" id="CAB4551584.1"/>
    </source>
</evidence>
<dbReference type="Pfam" id="PF08242">
    <property type="entry name" value="Methyltransf_12"/>
    <property type="match status" value="1"/>
</dbReference>
<protein>
    <submittedName>
        <fullName evidence="2">Unannotated protein</fullName>
    </submittedName>
</protein>
<reference evidence="2" key="1">
    <citation type="submission" date="2020-05" db="EMBL/GenBank/DDBJ databases">
        <authorList>
            <person name="Chiriac C."/>
            <person name="Salcher M."/>
            <person name="Ghai R."/>
            <person name="Kavagutti S V."/>
        </authorList>
    </citation>
    <scope>NUCLEOTIDE SEQUENCE</scope>
</reference>
<evidence type="ECO:0000259" key="1">
    <source>
        <dbReference type="Pfam" id="PF08242"/>
    </source>
</evidence>
<dbReference type="SUPFAM" id="SSF53335">
    <property type="entry name" value="S-adenosyl-L-methionine-dependent methyltransferases"/>
    <property type="match status" value="1"/>
</dbReference>
<dbReference type="AlphaFoldDB" id="A0A6J6CJX1"/>
<dbReference type="CDD" id="cd02440">
    <property type="entry name" value="AdoMet_MTases"/>
    <property type="match status" value="1"/>
</dbReference>
<proteinExistence type="predicted"/>
<dbReference type="Gene3D" id="3.40.50.150">
    <property type="entry name" value="Vaccinia Virus protein VP39"/>
    <property type="match status" value="1"/>
</dbReference>
<accession>A0A6J6CJX1</accession>